<reference evidence="3 4" key="1">
    <citation type="submission" date="2023-06" db="EMBL/GenBank/DDBJ databases">
        <title>Cellulomonas sp. MW4 Whole genome sequence.</title>
        <authorList>
            <person name="Park S."/>
        </authorList>
    </citation>
    <scope>NUCLEOTIDE SEQUENCE [LARGE SCALE GENOMIC DNA]</scope>
    <source>
        <strain evidence="3 4">MW4</strain>
    </source>
</reference>
<evidence type="ECO:0000256" key="2">
    <source>
        <dbReference type="ARBA" id="ARBA00023235"/>
    </source>
</evidence>
<evidence type="ECO:0000313" key="3">
    <source>
        <dbReference type="EMBL" id="MDM7854734.1"/>
    </source>
</evidence>
<sequence>MTGDAGTERAEVLDRSVAPNGPAAGRLPALHVAWLTGQSLELLRFGRGFEHPDGGAAYLGVDGTPDLSAPVHTWITARMAHVYGLAALAGVPGSRPLAQAAFDGLRVRLADGRHGGWLRGIDSSGEPLERGAKSCYDHAFVLLAASTALVAGLEGAGETLDRVVDVMLRRFWDDASGMCVDTWDRAWTELDPYRGVNANMHAVEAFLAVGDALDDAAWYDRAARIASRVITVAAEHDWRIPEHYDAEWQPQLDLNDDNRADQFKPYGATVGHGLEWSRLLVQLAVVRAPVEAQRFVPAAVALFDRAVADGWGVDGREGFVYTTDWSGVPVVRTRMHWVAAEAVGAAWALHDATGDDRFLDLYGAWWDYIARNLVDAEHGSWHHELSERNEPTADVWPGKPDVYHAFQATLIPRLPRRPGLARSVAGGELR</sequence>
<dbReference type="RefSeq" id="WP_289454552.1">
    <property type="nucleotide sequence ID" value="NZ_JAUCGQ010000001.1"/>
</dbReference>
<comment type="caution">
    <text evidence="3">The sequence shown here is derived from an EMBL/GenBank/DDBJ whole genome shotgun (WGS) entry which is preliminary data.</text>
</comment>
<evidence type="ECO:0000256" key="1">
    <source>
        <dbReference type="ARBA" id="ARBA00008558"/>
    </source>
</evidence>
<dbReference type="PANTHER" id="PTHR15108">
    <property type="entry name" value="N-ACYLGLUCOSAMINE-2-EPIMERASE"/>
    <property type="match status" value="1"/>
</dbReference>
<keyword evidence="4" id="KW-1185">Reference proteome</keyword>
<dbReference type="SUPFAM" id="SSF48208">
    <property type="entry name" value="Six-hairpin glycosidases"/>
    <property type="match status" value="1"/>
</dbReference>
<gene>
    <name evidence="3" type="ORF">QRT04_07310</name>
</gene>
<organism evidence="3 4">
    <name type="scientific">Cellulomonas alba</name>
    <dbReference type="NCBI Taxonomy" id="3053467"/>
    <lineage>
        <taxon>Bacteria</taxon>
        <taxon>Bacillati</taxon>
        <taxon>Actinomycetota</taxon>
        <taxon>Actinomycetes</taxon>
        <taxon>Micrococcales</taxon>
        <taxon>Cellulomonadaceae</taxon>
        <taxon>Cellulomonas</taxon>
    </lineage>
</organism>
<comment type="similarity">
    <text evidence="1">Belongs to the N-acylglucosamine 2-epimerase family.</text>
</comment>
<dbReference type="InterPro" id="IPR010819">
    <property type="entry name" value="AGE/CE"/>
</dbReference>
<proteinExistence type="inferred from homology"/>
<dbReference type="Proteomes" id="UP001529338">
    <property type="component" value="Unassembled WGS sequence"/>
</dbReference>
<accession>A0ABT7SFC0</accession>
<dbReference type="Pfam" id="PF07221">
    <property type="entry name" value="GlcNAc_2-epim"/>
    <property type="match status" value="1"/>
</dbReference>
<dbReference type="InterPro" id="IPR012341">
    <property type="entry name" value="6hp_glycosidase-like_sf"/>
</dbReference>
<protein>
    <submittedName>
        <fullName evidence="3">AGE family epimerase/isomerase</fullName>
    </submittedName>
</protein>
<keyword evidence="2" id="KW-0413">Isomerase</keyword>
<dbReference type="EMBL" id="JAUCGQ010000001">
    <property type="protein sequence ID" value="MDM7854734.1"/>
    <property type="molecule type" value="Genomic_DNA"/>
</dbReference>
<name>A0ABT7SFC0_9CELL</name>
<evidence type="ECO:0000313" key="4">
    <source>
        <dbReference type="Proteomes" id="UP001529338"/>
    </source>
</evidence>
<dbReference type="Gene3D" id="1.50.10.10">
    <property type="match status" value="1"/>
</dbReference>
<dbReference type="InterPro" id="IPR008928">
    <property type="entry name" value="6-hairpin_glycosidase_sf"/>
</dbReference>